<dbReference type="GO" id="GO:0004601">
    <property type="term" value="F:peroxidase activity"/>
    <property type="evidence" value="ECO:0007669"/>
    <property type="project" value="InterPro"/>
</dbReference>
<dbReference type="GO" id="GO:0005576">
    <property type="term" value="C:extracellular region"/>
    <property type="evidence" value="ECO:0007669"/>
    <property type="project" value="UniProtKB-SubCell"/>
</dbReference>
<comment type="subcellular location">
    <subcellularLocation>
        <location evidence="1">Secreted</location>
    </subcellularLocation>
</comment>
<dbReference type="GO" id="GO:0006979">
    <property type="term" value="P:response to oxidative stress"/>
    <property type="evidence" value="ECO:0007669"/>
    <property type="project" value="InterPro"/>
</dbReference>
<dbReference type="OrthoDB" id="105077at2"/>
<dbReference type="InterPro" id="IPR019791">
    <property type="entry name" value="Haem_peroxidase_animal"/>
</dbReference>
<evidence type="ECO:0000256" key="2">
    <source>
        <dbReference type="ARBA" id="ARBA00022525"/>
    </source>
</evidence>
<gene>
    <name evidence="4" type="ORF">XM53_01625</name>
</gene>
<evidence type="ECO:0008006" key="6">
    <source>
        <dbReference type="Google" id="ProtNLM"/>
    </source>
</evidence>
<proteinExistence type="predicted"/>
<protein>
    <recommendedName>
        <fullName evidence="6">Peroxidase</fullName>
    </recommendedName>
</protein>
<sequence length="494" mass="54143">MSGIHHGLTRLDQLVKTCLQNEGPAKPFVQTLGRLKPANPVFIENITHQDVVDALDALSQSMRATSNENGPADAGMTFLGQFVDHDITLDATSALGTRIDPSTIRNIRTPSLDLDCVYGDGPEASPHLYGAGEQDHMLMFGRQENALDLARTCAGKALIGDPRNDENIIVAQIQGIFIELHNILMSKVIEGGSEAADIKACAHDGMSQEVWDDHVSPALTSFQEVRRFIRLHYQWIVWNELLDAFVHQSCLDAAMQAPAFGWDAPVMPVEFTGACYRFGHATTQFEYKMNDAGSPVPLFATQGFGKRPEDQNLDYDLFFEMGGGTQSQKARPVGPKLGAALLELPFVSGQIELKDVNVTLTEAQSKNLALRNMVRDRYTYQLASGQQFAAHLGTDTVEVPPELKDKGFKKTPLWFYALQEAKEHGGGKLTGVGGTIVASVFANLLKRDSTTYVHIPHFKPWSGFGGKPSCMAGIIAYVEAHRSHILHPDKLKCG</sequence>
<dbReference type="PANTHER" id="PTHR11475">
    <property type="entry name" value="OXIDASE/PEROXIDASE"/>
    <property type="match status" value="1"/>
</dbReference>
<name>A0A0T5NZZ6_9RHOB</name>
<keyword evidence="5" id="KW-1185">Reference proteome</keyword>
<dbReference type="PATRIC" id="fig|1641875.4.peg.1414"/>
<dbReference type="Pfam" id="PF03098">
    <property type="entry name" value="An_peroxidase"/>
    <property type="match status" value="1"/>
</dbReference>
<keyword evidence="2" id="KW-0964">Secreted</keyword>
<dbReference type="Gene3D" id="1.10.640.10">
    <property type="entry name" value="Haem peroxidase domain superfamily, animal type"/>
    <property type="match status" value="1"/>
</dbReference>
<evidence type="ECO:0000313" key="4">
    <source>
        <dbReference type="EMBL" id="KRS14446.1"/>
    </source>
</evidence>
<dbReference type="Proteomes" id="UP000051295">
    <property type="component" value="Unassembled WGS sequence"/>
</dbReference>
<evidence type="ECO:0000313" key="5">
    <source>
        <dbReference type="Proteomes" id="UP000051295"/>
    </source>
</evidence>
<dbReference type="RefSeq" id="WP_057789604.1">
    <property type="nucleotide sequence ID" value="NZ_LAXJ01000002.1"/>
</dbReference>
<accession>A0A0T5NZZ6</accession>
<dbReference type="InterPro" id="IPR037120">
    <property type="entry name" value="Haem_peroxidase_sf_animal"/>
</dbReference>
<organism evidence="4 5">
    <name type="scientific">Roseovarius atlanticus</name>
    <dbReference type="NCBI Taxonomy" id="1641875"/>
    <lineage>
        <taxon>Bacteria</taxon>
        <taxon>Pseudomonadati</taxon>
        <taxon>Pseudomonadota</taxon>
        <taxon>Alphaproteobacteria</taxon>
        <taxon>Rhodobacterales</taxon>
        <taxon>Roseobacteraceae</taxon>
        <taxon>Roseovarius</taxon>
    </lineage>
</organism>
<dbReference type="SUPFAM" id="SSF48113">
    <property type="entry name" value="Heme-dependent peroxidases"/>
    <property type="match status" value="1"/>
</dbReference>
<dbReference type="GO" id="GO:0020037">
    <property type="term" value="F:heme binding"/>
    <property type="evidence" value="ECO:0007669"/>
    <property type="project" value="InterPro"/>
</dbReference>
<dbReference type="EMBL" id="LAXJ01000002">
    <property type="protein sequence ID" value="KRS14446.1"/>
    <property type="molecule type" value="Genomic_DNA"/>
</dbReference>
<dbReference type="STRING" id="1641875.XM53_01625"/>
<evidence type="ECO:0000256" key="1">
    <source>
        <dbReference type="ARBA" id="ARBA00004613"/>
    </source>
</evidence>
<dbReference type="InterPro" id="IPR010255">
    <property type="entry name" value="Haem_peroxidase_sf"/>
</dbReference>
<keyword evidence="3" id="KW-0325">Glycoprotein</keyword>
<evidence type="ECO:0000256" key="3">
    <source>
        <dbReference type="ARBA" id="ARBA00023180"/>
    </source>
</evidence>
<reference evidence="4 5" key="1">
    <citation type="submission" date="2015-04" db="EMBL/GenBank/DDBJ databases">
        <title>The draft genome sequence of Roseovarius sp.R12b.</title>
        <authorList>
            <person name="Li G."/>
            <person name="Lai Q."/>
            <person name="Shao Z."/>
            <person name="Yan P."/>
        </authorList>
    </citation>
    <scope>NUCLEOTIDE SEQUENCE [LARGE SCALE GENOMIC DNA]</scope>
    <source>
        <strain evidence="4 5">R12B</strain>
    </source>
</reference>
<comment type="caution">
    <text evidence="4">The sequence shown here is derived from an EMBL/GenBank/DDBJ whole genome shotgun (WGS) entry which is preliminary data.</text>
</comment>
<dbReference type="PANTHER" id="PTHR11475:SF4">
    <property type="entry name" value="CHORION PEROXIDASE"/>
    <property type="match status" value="1"/>
</dbReference>
<dbReference type="AlphaFoldDB" id="A0A0T5NZZ6"/>